<protein>
    <recommendedName>
        <fullName evidence="7">AT-hook motif nuclear-localized protein</fullName>
    </recommendedName>
</protein>
<dbReference type="EMBL" id="JBBPBK010000012">
    <property type="protein sequence ID" value="KAK9273613.1"/>
    <property type="molecule type" value="Genomic_DNA"/>
</dbReference>
<evidence type="ECO:0000313" key="10">
    <source>
        <dbReference type="EMBL" id="KAK9273613.1"/>
    </source>
</evidence>
<comment type="caution">
    <text evidence="10">The sequence shown here is derived from an EMBL/GenBank/DDBJ whole genome shotgun (WGS) entry which is preliminary data.</text>
</comment>
<dbReference type="Pfam" id="PF03479">
    <property type="entry name" value="PCC"/>
    <property type="match status" value="1"/>
</dbReference>
<dbReference type="InterPro" id="IPR039605">
    <property type="entry name" value="AHL"/>
</dbReference>
<dbReference type="GO" id="GO:0005634">
    <property type="term" value="C:nucleus"/>
    <property type="evidence" value="ECO:0007669"/>
    <property type="project" value="UniProtKB-SubCell"/>
</dbReference>
<evidence type="ECO:0000256" key="1">
    <source>
        <dbReference type="ARBA" id="ARBA00003687"/>
    </source>
</evidence>
<evidence type="ECO:0000256" key="2">
    <source>
        <dbReference type="ARBA" id="ARBA00004123"/>
    </source>
</evidence>
<keyword evidence="3 7" id="KW-0805">Transcription regulation</keyword>
<dbReference type="GO" id="GO:0003680">
    <property type="term" value="F:minor groove of adenine-thymine-rich DNA binding"/>
    <property type="evidence" value="ECO:0007669"/>
    <property type="project" value="UniProtKB-UniRule"/>
</dbReference>
<dbReference type="CDD" id="cd11378">
    <property type="entry name" value="DUF296"/>
    <property type="match status" value="1"/>
</dbReference>
<dbReference type="SUPFAM" id="SSF117856">
    <property type="entry name" value="AF0104/ALDC/Ptd012-like"/>
    <property type="match status" value="1"/>
</dbReference>
<feature type="compositionally biased region" description="Low complexity" evidence="8">
    <location>
        <begin position="68"/>
        <end position="89"/>
    </location>
</feature>
<organism evidence="10 11">
    <name type="scientific">Liquidambar formosana</name>
    <name type="common">Formosan gum</name>
    <dbReference type="NCBI Taxonomy" id="63359"/>
    <lineage>
        <taxon>Eukaryota</taxon>
        <taxon>Viridiplantae</taxon>
        <taxon>Streptophyta</taxon>
        <taxon>Embryophyta</taxon>
        <taxon>Tracheophyta</taxon>
        <taxon>Spermatophyta</taxon>
        <taxon>Magnoliopsida</taxon>
        <taxon>eudicotyledons</taxon>
        <taxon>Gunneridae</taxon>
        <taxon>Pentapetalae</taxon>
        <taxon>Saxifragales</taxon>
        <taxon>Altingiaceae</taxon>
        <taxon>Liquidambar</taxon>
    </lineage>
</organism>
<evidence type="ECO:0000256" key="4">
    <source>
        <dbReference type="ARBA" id="ARBA00023125"/>
    </source>
</evidence>
<keyword evidence="4 7" id="KW-0238">DNA-binding</keyword>
<evidence type="ECO:0000259" key="9">
    <source>
        <dbReference type="PROSITE" id="PS51742"/>
    </source>
</evidence>
<dbReference type="PANTHER" id="PTHR31500:SF96">
    <property type="entry name" value="AT-HOOK MOTIF NUCLEAR-LOCALIZED PROTEIN 7"/>
    <property type="match status" value="1"/>
</dbReference>
<evidence type="ECO:0000313" key="11">
    <source>
        <dbReference type="Proteomes" id="UP001415857"/>
    </source>
</evidence>
<feature type="region of interest" description="Disordered" evidence="8">
    <location>
        <begin position="22"/>
        <end position="106"/>
    </location>
</feature>
<proteinExistence type="predicted"/>
<name>A0AAP0RAN1_LIQFO</name>
<evidence type="ECO:0000256" key="7">
    <source>
        <dbReference type="RuleBase" id="RU367031"/>
    </source>
</evidence>
<evidence type="ECO:0000256" key="5">
    <source>
        <dbReference type="ARBA" id="ARBA00023163"/>
    </source>
</evidence>
<keyword evidence="11" id="KW-1185">Reference proteome</keyword>
<evidence type="ECO:0000256" key="8">
    <source>
        <dbReference type="SAM" id="MobiDB-lite"/>
    </source>
</evidence>
<accession>A0AAP0RAN1</accession>
<dbReference type="PROSITE" id="PS51742">
    <property type="entry name" value="PPC"/>
    <property type="match status" value="1"/>
</dbReference>
<dbReference type="InterPro" id="IPR017956">
    <property type="entry name" value="AT_hook_DNA-bd_motif"/>
</dbReference>
<keyword evidence="6 7" id="KW-0539">Nucleus</keyword>
<gene>
    <name evidence="10" type="ORF">L1049_018423</name>
</gene>
<feature type="region of interest" description="Disordered" evidence="8">
    <location>
        <begin position="274"/>
        <end position="298"/>
    </location>
</feature>
<dbReference type="FunFam" id="3.30.1330.80:FF:000003">
    <property type="entry name" value="AT-hook motif nuclear-localized protein 1-like"/>
    <property type="match status" value="1"/>
</dbReference>
<dbReference type="Gene3D" id="3.30.1330.80">
    <property type="entry name" value="Hypothetical protein, similar to alpha- acetolactate decarboxylase, domain 2"/>
    <property type="match status" value="1"/>
</dbReference>
<evidence type="ECO:0000256" key="6">
    <source>
        <dbReference type="ARBA" id="ARBA00023242"/>
    </source>
</evidence>
<dbReference type="PANTHER" id="PTHR31500">
    <property type="entry name" value="AT-HOOK MOTIF NUCLEAR-LOCALIZED PROTEIN 9"/>
    <property type="match status" value="1"/>
</dbReference>
<comment type="function">
    <text evidence="1 7">Transcription factor that specifically binds AT-rich DNA sequences related to the nuclear matrix attachment regions (MARs).</text>
</comment>
<sequence>MEAREGMSSGVTVIGAEAPSNYHVAPRNENPSQVFGSPAMVASPASAETAGKKKRGRPRKYGADGAVSLALSPLPISSSAPPAGDSSSGKRGRGRPVVFENKQQERADFENLGEGLMCTVGANFMPHVIMVNMGEDITMKIISFSQQGPRAICILSATGAISNVTLRQPDSSGGTLTYEGRFEILSLTGTFTPTESGGTRSRAGGMTISLASPDGRIVGGCVAGLLIAASPVQVVVGSFLPGNHQEQKPKKNKTESIPATATAAAVPTYNAENQDSVSGHWQHSSNLPKQNHLPSSSTFQRDNWATMHSVQDPKKTATDINISLPGG</sequence>
<reference evidence="10 11" key="1">
    <citation type="journal article" date="2024" name="Plant J.">
        <title>Genome sequences and population genomics reveal climatic adaptation and genomic divergence between two closely related sweetgum species.</title>
        <authorList>
            <person name="Xu W.Q."/>
            <person name="Ren C.Q."/>
            <person name="Zhang X.Y."/>
            <person name="Comes H.P."/>
            <person name="Liu X.H."/>
            <person name="Li Y.G."/>
            <person name="Kettle C.J."/>
            <person name="Jalonen R."/>
            <person name="Gaisberger H."/>
            <person name="Ma Y.Z."/>
            <person name="Qiu Y.X."/>
        </authorList>
    </citation>
    <scope>NUCLEOTIDE SEQUENCE [LARGE SCALE GENOMIC DNA]</scope>
    <source>
        <strain evidence="10">Hangzhou</strain>
    </source>
</reference>
<evidence type="ECO:0000256" key="3">
    <source>
        <dbReference type="ARBA" id="ARBA00023015"/>
    </source>
</evidence>
<feature type="domain" description="PPC" evidence="9">
    <location>
        <begin position="121"/>
        <end position="260"/>
    </location>
</feature>
<dbReference type="SMART" id="SM00384">
    <property type="entry name" value="AT_hook"/>
    <property type="match status" value="2"/>
</dbReference>
<dbReference type="Proteomes" id="UP001415857">
    <property type="component" value="Unassembled WGS sequence"/>
</dbReference>
<dbReference type="AlphaFoldDB" id="A0AAP0RAN1"/>
<keyword evidence="5 7" id="KW-0804">Transcription</keyword>
<comment type="domain">
    <text evidence="7">The PPC domain mediates interactions between AHL proteins.</text>
</comment>
<comment type="subcellular location">
    <subcellularLocation>
        <location evidence="2 7">Nucleus</location>
    </subcellularLocation>
</comment>
<dbReference type="InterPro" id="IPR005175">
    <property type="entry name" value="PPC_dom"/>
</dbReference>